<gene>
    <name evidence="1" type="ORF">BD833_12071</name>
</gene>
<accession>A0A5S5CLL9</accession>
<dbReference type="RefSeq" id="WP_166535125.1">
    <property type="nucleotide sequence ID" value="NZ_VNHW01000020.1"/>
</dbReference>
<name>A0A5S5CLL9_9ACTN</name>
<dbReference type="Proteomes" id="UP000322499">
    <property type="component" value="Unassembled WGS sequence"/>
</dbReference>
<sequence>MPVLRHSTAVRNAIADTVVGMLDAGTGPGKIEIRSGGMPAGPNSAATGTLLATVALPDPASTSASNGVDTIIDPVAVTGVADGTATWARFLDSANVAVMDCDVSATGGTGAITLVTTTISAGVEVDLNAITYSVPA</sequence>
<evidence type="ECO:0000313" key="1">
    <source>
        <dbReference type="EMBL" id="TYP82087.1"/>
    </source>
</evidence>
<dbReference type="AlphaFoldDB" id="A0A5S5CLL9"/>
<proteinExistence type="predicted"/>
<keyword evidence="2" id="KW-1185">Reference proteome</keyword>
<comment type="caution">
    <text evidence="1">The sequence shown here is derived from an EMBL/GenBank/DDBJ whole genome shotgun (WGS) entry which is preliminary data.</text>
</comment>
<protein>
    <submittedName>
        <fullName evidence="1">Uncharacterized protein</fullName>
    </submittedName>
</protein>
<organism evidence="1 2">
    <name type="scientific">Blastococcus xanthinilyticus</name>
    <dbReference type="NCBI Taxonomy" id="1564164"/>
    <lineage>
        <taxon>Bacteria</taxon>
        <taxon>Bacillati</taxon>
        <taxon>Actinomycetota</taxon>
        <taxon>Actinomycetes</taxon>
        <taxon>Geodermatophilales</taxon>
        <taxon>Geodermatophilaceae</taxon>
        <taxon>Blastococcus</taxon>
    </lineage>
</organism>
<dbReference type="EMBL" id="VNHW01000020">
    <property type="protein sequence ID" value="TYP82087.1"/>
    <property type="molecule type" value="Genomic_DNA"/>
</dbReference>
<reference evidence="1 2" key="1">
    <citation type="submission" date="2019-07" db="EMBL/GenBank/DDBJ databases">
        <title>Genomic Encyclopedia of Archaeal and Bacterial Type Strains, Phase II (KMG-II): from individual species to whole genera.</title>
        <authorList>
            <person name="Goeker M."/>
        </authorList>
    </citation>
    <scope>NUCLEOTIDE SEQUENCE [LARGE SCALE GENOMIC DNA]</scope>
    <source>
        <strain evidence="1 2">DSM 46842</strain>
    </source>
</reference>
<evidence type="ECO:0000313" key="2">
    <source>
        <dbReference type="Proteomes" id="UP000322499"/>
    </source>
</evidence>